<accession>A0A4Y7I5W2</accession>
<name>A0A4Y7I5W2_PAPSO</name>
<sequence length="86" mass="9763">MIMDNTWQYLFVIFHYSCAAPRSIQAGEFVLTSILRRDGGRSVNCSGCVLRMGNQFDYSGRAKAKSDCFNREEARVIDKETGELQC</sequence>
<reference evidence="1 2" key="1">
    <citation type="journal article" date="2018" name="Science">
        <title>The opium poppy genome and morphinan production.</title>
        <authorList>
            <person name="Guo L."/>
            <person name="Winzer T."/>
            <person name="Yang X."/>
            <person name="Li Y."/>
            <person name="Ning Z."/>
            <person name="He Z."/>
            <person name="Teodor R."/>
            <person name="Lu Y."/>
            <person name="Bowser T.A."/>
            <person name="Graham I.A."/>
            <person name="Ye K."/>
        </authorList>
    </citation>
    <scope>NUCLEOTIDE SEQUENCE [LARGE SCALE GENOMIC DNA]</scope>
    <source>
        <strain evidence="2">cv. HN1</strain>
        <tissue evidence="1">Leaves</tissue>
    </source>
</reference>
<protein>
    <submittedName>
        <fullName evidence="1">Uncharacterized protein</fullName>
    </submittedName>
</protein>
<evidence type="ECO:0000313" key="2">
    <source>
        <dbReference type="Proteomes" id="UP000316621"/>
    </source>
</evidence>
<dbReference type="Proteomes" id="UP000316621">
    <property type="component" value="Chromosome 1"/>
</dbReference>
<proteinExistence type="predicted"/>
<dbReference type="AlphaFoldDB" id="A0A4Y7I5W2"/>
<organism evidence="1 2">
    <name type="scientific">Papaver somniferum</name>
    <name type="common">Opium poppy</name>
    <dbReference type="NCBI Taxonomy" id="3469"/>
    <lineage>
        <taxon>Eukaryota</taxon>
        <taxon>Viridiplantae</taxon>
        <taxon>Streptophyta</taxon>
        <taxon>Embryophyta</taxon>
        <taxon>Tracheophyta</taxon>
        <taxon>Spermatophyta</taxon>
        <taxon>Magnoliopsida</taxon>
        <taxon>Ranunculales</taxon>
        <taxon>Papaveraceae</taxon>
        <taxon>Papaveroideae</taxon>
        <taxon>Papaver</taxon>
    </lineage>
</organism>
<dbReference type="Gramene" id="RZC44307">
    <property type="protein sequence ID" value="RZC44307"/>
    <property type="gene ID" value="C5167_037251"/>
</dbReference>
<keyword evidence="2" id="KW-1185">Reference proteome</keyword>
<evidence type="ECO:0000313" key="1">
    <source>
        <dbReference type="EMBL" id="RZC44307.1"/>
    </source>
</evidence>
<gene>
    <name evidence="1" type="ORF">C5167_037251</name>
</gene>
<dbReference type="EMBL" id="CM010715">
    <property type="protein sequence ID" value="RZC44307.1"/>
    <property type="molecule type" value="Genomic_DNA"/>
</dbReference>